<dbReference type="GO" id="GO:0009408">
    <property type="term" value="P:response to heat"/>
    <property type="evidence" value="ECO:0007669"/>
    <property type="project" value="TreeGrafter"/>
</dbReference>
<dbReference type="Pfam" id="PF00011">
    <property type="entry name" value="HSP20"/>
    <property type="match status" value="1"/>
</dbReference>
<dbReference type="InterPro" id="IPR008978">
    <property type="entry name" value="HSP20-like_chaperone"/>
</dbReference>
<evidence type="ECO:0000256" key="2">
    <source>
        <dbReference type="RuleBase" id="RU003616"/>
    </source>
</evidence>
<evidence type="ECO:0000313" key="4">
    <source>
        <dbReference type="EMBL" id="CAF0809463.1"/>
    </source>
</evidence>
<dbReference type="GO" id="GO:0005737">
    <property type="term" value="C:cytoplasm"/>
    <property type="evidence" value="ECO:0007669"/>
    <property type="project" value="TreeGrafter"/>
</dbReference>
<dbReference type="InterPro" id="IPR002068">
    <property type="entry name" value="A-crystallin/Hsp20_dom"/>
</dbReference>
<dbReference type="GO" id="GO:0042026">
    <property type="term" value="P:protein refolding"/>
    <property type="evidence" value="ECO:0007669"/>
    <property type="project" value="TreeGrafter"/>
</dbReference>
<gene>
    <name evidence="5" type="ORF">FNK824_LOCUS50</name>
    <name evidence="4" type="ORF">ZHD862_LOCUS2834</name>
</gene>
<dbReference type="PROSITE" id="PS01031">
    <property type="entry name" value="SHSP"/>
    <property type="match status" value="1"/>
</dbReference>
<accession>A0A813T672</accession>
<dbReference type="Proteomes" id="UP000663874">
    <property type="component" value="Unassembled WGS sequence"/>
</dbReference>
<dbReference type="GO" id="GO:0051082">
    <property type="term" value="F:unfolded protein binding"/>
    <property type="evidence" value="ECO:0007669"/>
    <property type="project" value="TreeGrafter"/>
</dbReference>
<feature type="domain" description="SHSP" evidence="3">
    <location>
        <begin position="106"/>
        <end position="217"/>
    </location>
</feature>
<dbReference type="InterPro" id="IPR001436">
    <property type="entry name" value="Alpha-crystallin/sHSP_animal"/>
</dbReference>
<dbReference type="Proteomes" id="UP000663864">
    <property type="component" value="Unassembled WGS sequence"/>
</dbReference>
<dbReference type="EMBL" id="CAJOBE010000002">
    <property type="protein sequence ID" value="CAF3532537.1"/>
    <property type="molecule type" value="Genomic_DNA"/>
</dbReference>
<dbReference type="PANTHER" id="PTHR45640">
    <property type="entry name" value="HEAT SHOCK PROTEIN HSP-12.2-RELATED"/>
    <property type="match status" value="1"/>
</dbReference>
<name>A0A813T672_9BILA</name>
<evidence type="ECO:0000313" key="5">
    <source>
        <dbReference type="EMBL" id="CAF3532537.1"/>
    </source>
</evidence>
<organism evidence="4 6">
    <name type="scientific">Rotaria sordida</name>
    <dbReference type="NCBI Taxonomy" id="392033"/>
    <lineage>
        <taxon>Eukaryota</taxon>
        <taxon>Metazoa</taxon>
        <taxon>Spiralia</taxon>
        <taxon>Gnathifera</taxon>
        <taxon>Rotifera</taxon>
        <taxon>Eurotatoria</taxon>
        <taxon>Bdelloidea</taxon>
        <taxon>Philodinida</taxon>
        <taxon>Philodinidae</taxon>
        <taxon>Rotaria</taxon>
    </lineage>
</organism>
<dbReference type="CDD" id="cd06526">
    <property type="entry name" value="metazoan_ACD"/>
    <property type="match status" value="1"/>
</dbReference>
<protein>
    <recommendedName>
        <fullName evidence="3">SHSP domain-containing protein</fullName>
    </recommendedName>
</protein>
<comment type="caution">
    <text evidence="4">The sequence shown here is derived from an EMBL/GenBank/DDBJ whole genome shotgun (WGS) entry which is preliminary data.</text>
</comment>
<comment type="similarity">
    <text evidence="1 2">Belongs to the small heat shock protein (HSP20) family.</text>
</comment>
<evidence type="ECO:0000256" key="1">
    <source>
        <dbReference type="PROSITE-ProRule" id="PRU00285"/>
    </source>
</evidence>
<dbReference type="Gene3D" id="2.60.40.790">
    <property type="match status" value="1"/>
</dbReference>
<evidence type="ECO:0000259" key="3">
    <source>
        <dbReference type="PROSITE" id="PS01031"/>
    </source>
</evidence>
<evidence type="ECO:0000313" key="6">
    <source>
        <dbReference type="Proteomes" id="UP000663864"/>
    </source>
</evidence>
<dbReference type="AlphaFoldDB" id="A0A813T672"/>
<dbReference type="PANTHER" id="PTHR45640:SF26">
    <property type="entry name" value="RE23625P"/>
    <property type="match status" value="1"/>
</dbReference>
<dbReference type="EMBL" id="CAJNOT010000058">
    <property type="protein sequence ID" value="CAF0809463.1"/>
    <property type="molecule type" value="Genomic_DNA"/>
</dbReference>
<proteinExistence type="inferred from homology"/>
<sequence length="239" mass="27723">MASSTVIPIVYTNNSLEKNRLGSPVSSSNRYSVHDHGQGHRTYSYEFDLFDYEPEEITVLLDDNGTLRIRAYRPPCREFRREYNLGGPTVETTLVRNTIDTHGRLCVDIDVRPRRYDLQTINPTNNIVTFDLQGYRPENVTVRINRNGLLKISGQHIDDTYGNHINREYFRQYQLPSNIDPDKVRARMDQNQILTIELPQPLSTVNSGRREYWVPAYERNYPPHYGTGPYGGYCCCNII</sequence>
<dbReference type="GO" id="GO:0005634">
    <property type="term" value="C:nucleus"/>
    <property type="evidence" value="ECO:0007669"/>
    <property type="project" value="TreeGrafter"/>
</dbReference>
<reference evidence="4" key="1">
    <citation type="submission" date="2021-02" db="EMBL/GenBank/DDBJ databases">
        <authorList>
            <person name="Nowell W R."/>
        </authorList>
    </citation>
    <scope>NUCLEOTIDE SEQUENCE</scope>
</reference>
<dbReference type="SUPFAM" id="SSF49764">
    <property type="entry name" value="HSP20-like chaperones"/>
    <property type="match status" value="1"/>
</dbReference>